<dbReference type="GeneID" id="37025597"/>
<proteinExistence type="predicted"/>
<evidence type="ECO:0000313" key="1">
    <source>
        <dbReference type="EMBL" id="PWN27508.1"/>
    </source>
</evidence>
<accession>A0A316URW2</accession>
<organism evidence="1 2">
    <name type="scientific">Jaminaea rosea</name>
    <dbReference type="NCBI Taxonomy" id="1569628"/>
    <lineage>
        <taxon>Eukaryota</taxon>
        <taxon>Fungi</taxon>
        <taxon>Dikarya</taxon>
        <taxon>Basidiomycota</taxon>
        <taxon>Ustilaginomycotina</taxon>
        <taxon>Exobasidiomycetes</taxon>
        <taxon>Microstromatales</taxon>
        <taxon>Microstromatales incertae sedis</taxon>
        <taxon>Jaminaea</taxon>
    </lineage>
</organism>
<dbReference type="RefSeq" id="XP_025362120.1">
    <property type="nucleotide sequence ID" value="XM_025503774.1"/>
</dbReference>
<reference evidence="1 2" key="1">
    <citation type="journal article" date="2018" name="Mol. Biol. Evol.">
        <title>Broad Genomic Sampling Reveals a Smut Pathogenic Ancestry of the Fungal Clade Ustilaginomycotina.</title>
        <authorList>
            <person name="Kijpornyongpan T."/>
            <person name="Mondo S.J."/>
            <person name="Barry K."/>
            <person name="Sandor L."/>
            <person name="Lee J."/>
            <person name="Lipzen A."/>
            <person name="Pangilinan J."/>
            <person name="LaButti K."/>
            <person name="Hainaut M."/>
            <person name="Henrissat B."/>
            <person name="Grigoriev I.V."/>
            <person name="Spatafora J.W."/>
            <person name="Aime M.C."/>
        </authorList>
    </citation>
    <scope>NUCLEOTIDE SEQUENCE [LARGE SCALE GENOMIC DNA]</scope>
    <source>
        <strain evidence="1 2">MCA 5214</strain>
    </source>
</reference>
<name>A0A316URW2_9BASI</name>
<protein>
    <submittedName>
        <fullName evidence="1">Uncharacterized protein</fullName>
    </submittedName>
</protein>
<dbReference type="EMBL" id="KZ819668">
    <property type="protein sequence ID" value="PWN27508.1"/>
    <property type="molecule type" value="Genomic_DNA"/>
</dbReference>
<sequence length="85" mass="8871">MSASTRTPHLRPPASDYLQCVVLQLTLRVPGCLPLCSNANAGWLTAAFGAALLRDSALLPAASAWTPLPLPPLPLSVQAVVLTVQ</sequence>
<evidence type="ECO:0000313" key="2">
    <source>
        <dbReference type="Proteomes" id="UP000245884"/>
    </source>
</evidence>
<dbReference type="AlphaFoldDB" id="A0A316URW2"/>
<gene>
    <name evidence="1" type="ORF">BDZ90DRAFT_180775</name>
</gene>
<keyword evidence="2" id="KW-1185">Reference proteome</keyword>
<dbReference type="Proteomes" id="UP000245884">
    <property type="component" value="Unassembled WGS sequence"/>
</dbReference>